<proteinExistence type="predicted"/>
<protein>
    <submittedName>
        <fullName evidence="2">Uncharacterized protein</fullName>
    </submittedName>
</protein>
<comment type="caution">
    <text evidence="2">The sequence shown here is derived from an EMBL/GenBank/DDBJ whole genome shotgun (WGS) entry which is preliminary data.</text>
</comment>
<accession>A0A4C1W0Z6</accession>
<dbReference type="Proteomes" id="UP000299102">
    <property type="component" value="Unassembled WGS sequence"/>
</dbReference>
<keyword evidence="3" id="KW-1185">Reference proteome</keyword>
<organism evidence="2 3">
    <name type="scientific">Eumeta variegata</name>
    <name type="common">Bagworm moth</name>
    <name type="synonym">Eumeta japonica</name>
    <dbReference type="NCBI Taxonomy" id="151549"/>
    <lineage>
        <taxon>Eukaryota</taxon>
        <taxon>Metazoa</taxon>
        <taxon>Ecdysozoa</taxon>
        <taxon>Arthropoda</taxon>
        <taxon>Hexapoda</taxon>
        <taxon>Insecta</taxon>
        <taxon>Pterygota</taxon>
        <taxon>Neoptera</taxon>
        <taxon>Endopterygota</taxon>
        <taxon>Lepidoptera</taxon>
        <taxon>Glossata</taxon>
        <taxon>Ditrysia</taxon>
        <taxon>Tineoidea</taxon>
        <taxon>Psychidae</taxon>
        <taxon>Oiketicinae</taxon>
        <taxon>Eumeta</taxon>
    </lineage>
</organism>
<dbReference type="AlphaFoldDB" id="A0A4C1W0Z6"/>
<evidence type="ECO:0000313" key="3">
    <source>
        <dbReference type="Proteomes" id="UP000299102"/>
    </source>
</evidence>
<sequence length="235" mass="27119">MDNRFRSAVLLEKSIRTFAQTRVPFAPSHWRHLMRISRKDAKQSHEERGQCSWDDAQQFSARHRRDFIVFIGDIFENKRVGENQPGSVPQREKKENLEDHFVFPLSVCQDPFPQRRVDSGGKPATRLSDDRETRENPGRYWTRARTKGKNKDRLSNFSIHHVLDVFHPRANVPHSIYKNVPLSAAVAGSIGLLRKLPCMNSEALPHDEGYVKYVARNVSARASKRYALIPSSFLK</sequence>
<dbReference type="EMBL" id="BGZK01000442">
    <property type="protein sequence ID" value="GBP43767.1"/>
    <property type="molecule type" value="Genomic_DNA"/>
</dbReference>
<evidence type="ECO:0000313" key="2">
    <source>
        <dbReference type="EMBL" id="GBP43767.1"/>
    </source>
</evidence>
<name>A0A4C1W0Z6_EUMVA</name>
<feature type="region of interest" description="Disordered" evidence="1">
    <location>
        <begin position="114"/>
        <end position="137"/>
    </location>
</feature>
<gene>
    <name evidence="2" type="ORF">EVAR_28942_1</name>
</gene>
<reference evidence="2 3" key="1">
    <citation type="journal article" date="2019" name="Commun. Biol.">
        <title>The bagworm genome reveals a unique fibroin gene that provides high tensile strength.</title>
        <authorList>
            <person name="Kono N."/>
            <person name="Nakamura H."/>
            <person name="Ohtoshi R."/>
            <person name="Tomita M."/>
            <person name="Numata K."/>
            <person name="Arakawa K."/>
        </authorList>
    </citation>
    <scope>NUCLEOTIDE SEQUENCE [LARGE SCALE GENOMIC DNA]</scope>
</reference>
<feature type="compositionally biased region" description="Basic and acidic residues" evidence="1">
    <location>
        <begin position="127"/>
        <end position="137"/>
    </location>
</feature>
<evidence type="ECO:0000256" key="1">
    <source>
        <dbReference type="SAM" id="MobiDB-lite"/>
    </source>
</evidence>